<dbReference type="FunFam" id="1.10.510.10:FF:000595">
    <property type="entry name" value="Protein kinase, putative (AFU_orthologue AFUA_5G11840)"/>
    <property type="match status" value="1"/>
</dbReference>
<feature type="compositionally biased region" description="Basic and acidic residues" evidence="11">
    <location>
        <begin position="13"/>
        <end position="25"/>
    </location>
</feature>
<dbReference type="GO" id="GO:0004674">
    <property type="term" value="F:protein serine/threonine kinase activity"/>
    <property type="evidence" value="ECO:0007669"/>
    <property type="project" value="UniProtKB-KW"/>
</dbReference>
<feature type="compositionally biased region" description="Basic residues" evidence="11">
    <location>
        <begin position="371"/>
        <end position="391"/>
    </location>
</feature>
<dbReference type="AlphaFoldDB" id="A0A194S3T2"/>
<feature type="compositionally biased region" description="Polar residues" evidence="11">
    <location>
        <begin position="87"/>
        <end position="101"/>
    </location>
</feature>
<keyword evidence="3" id="KW-0808">Transferase</keyword>
<evidence type="ECO:0000256" key="5">
    <source>
        <dbReference type="ARBA" id="ARBA00022777"/>
    </source>
</evidence>
<keyword evidence="4 9" id="KW-0547">Nucleotide-binding</keyword>
<feature type="domain" description="Protein kinase" evidence="12">
    <location>
        <begin position="144"/>
        <end position="411"/>
    </location>
</feature>
<dbReference type="PANTHER" id="PTHR24343">
    <property type="entry name" value="SERINE/THREONINE KINASE"/>
    <property type="match status" value="1"/>
</dbReference>
<evidence type="ECO:0000256" key="2">
    <source>
        <dbReference type="ARBA" id="ARBA00022527"/>
    </source>
</evidence>
<organism evidence="13 14">
    <name type="scientific">Rhodotorula graminis (strain WP1)</name>
    <dbReference type="NCBI Taxonomy" id="578459"/>
    <lineage>
        <taxon>Eukaryota</taxon>
        <taxon>Fungi</taxon>
        <taxon>Dikarya</taxon>
        <taxon>Basidiomycota</taxon>
        <taxon>Pucciniomycotina</taxon>
        <taxon>Microbotryomycetes</taxon>
        <taxon>Sporidiobolales</taxon>
        <taxon>Sporidiobolaceae</taxon>
        <taxon>Rhodotorula</taxon>
    </lineage>
</organism>
<feature type="compositionally biased region" description="Basic residues" evidence="11">
    <location>
        <begin position="400"/>
        <end position="441"/>
    </location>
</feature>
<dbReference type="GO" id="GO:0005829">
    <property type="term" value="C:cytosol"/>
    <property type="evidence" value="ECO:0007669"/>
    <property type="project" value="TreeGrafter"/>
</dbReference>
<comment type="catalytic activity">
    <reaction evidence="8">
        <text>L-seryl-[protein] + ATP = O-phospho-L-seryl-[protein] + ADP + H(+)</text>
        <dbReference type="Rhea" id="RHEA:17989"/>
        <dbReference type="Rhea" id="RHEA-COMP:9863"/>
        <dbReference type="Rhea" id="RHEA-COMP:11604"/>
        <dbReference type="ChEBI" id="CHEBI:15378"/>
        <dbReference type="ChEBI" id="CHEBI:29999"/>
        <dbReference type="ChEBI" id="CHEBI:30616"/>
        <dbReference type="ChEBI" id="CHEBI:83421"/>
        <dbReference type="ChEBI" id="CHEBI:456216"/>
        <dbReference type="EC" id="2.7.11.1"/>
    </reaction>
</comment>
<comment type="catalytic activity">
    <reaction evidence="7">
        <text>L-threonyl-[protein] + ATP = O-phospho-L-threonyl-[protein] + ADP + H(+)</text>
        <dbReference type="Rhea" id="RHEA:46608"/>
        <dbReference type="Rhea" id="RHEA-COMP:11060"/>
        <dbReference type="Rhea" id="RHEA-COMP:11605"/>
        <dbReference type="ChEBI" id="CHEBI:15378"/>
        <dbReference type="ChEBI" id="CHEBI:30013"/>
        <dbReference type="ChEBI" id="CHEBI:30616"/>
        <dbReference type="ChEBI" id="CHEBI:61977"/>
        <dbReference type="ChEBI" id="CHEBI:456216"/>
        <dbReference type="EC" id="2.7.11.1"/>
    </reaction>
</comment>
<dbReference type="SUPFAM" id="SSF56112">
    <property type="entry name" value="Protein kinase-like (PK-like)"/>
    <property type="match status" value="1"/>
</dbReference>
<feature type="compositionally biased region" description="Low complexity" evidence="11">
    <location>
        <begin position="442"/>
        <end position="451"/>
    </location>
</feature>
<dbReference type="RefSeq" id="XP_018271214.1">
    <property type="nucleotide sequence ID" value="XM_018413322.1"/>
</dbReference>
<evidence type="ECO:0000259" key="12">
    <source>
        <dbReference type="PROSITE" id="PS50011"/>
    </source>
</evidence>
<feature type="compositionally biased region" description="Low complexity" evidence="11">
    <location>
        <begin position="40"/>
        <end position="70"/>
    </location>
</feature>
<feature type="compositionally biased region" description="Basic residues" evidence="11">
    <location>
        <begin position="1"/>
        <end position="12"/>
    </location>
</feature>
<feature type="binding site" evidence="9">
    <location>
        <position position="173"/>
    </location>
    <ligand>
        <name>ATP</name>
        <dbReference type="ChEBI" id="CHEBI:30616"/>
    </ligand>
</feature>
<dbReference type="PROSITE" id="PS00108">
    <property type="entry name" value="PROTEIN_KINASE_ST"/>
    <property type="match status" value="1"/>
</dbReference>
<evidence type="ECO:0000313" key="14">
    <source>
        <dbReference type="Proteomes" id="UP000053890"/>
    </source>
</evidence>
<dbReference type="EMBL" id="KQ474078">
    <property type="protein sequence ID" value="KPV75165.1"/>
    <property type="molecule type" value="Genomic_DNA"/>
</dbReference>
<keyword evidence="6 9" id="KW-0067">ATP-binding</keyword>
<dbReference type="GO" id="GO:0005524">
    <property type="term" value="F:ATP binding"/>
    <property type="evidence" value="ECO:0007669"/>
    <property type="project" value="UniProtKB-UniRule"/>
</dbReference>
<dbReference type="Gene3D" id="1.10.510.10">
    <property type="entry name" value="Transferase(Phosphotransferase) domain 1"/>
    <property type="match status" value="1"/>
</dbReference>
<feature type="region of interest" description="Disordered" evidence="11">
    <location>
        <begin position="371"/>
        <end position="478"/>
    </location>
</feature>
<evidence type="ECO:0000256" key="8">
    <source>
        <dbReference type="ARBA" id="ARBA00048679"/>
    </source>
</evidence>
<dbReference type="InterPro" id="IPR008271">
    <property type="entry name" value="Ser/Thr_kinase_AS"/>
</dbReference>
<evidence type="ECO:0000256" key="4">
    <source>
        <dbReference type="ARBA" id="ARBA00022741"/>
    </source>
</evidence>
<evidence type="ECO:0000256" key="1">
    <source>
        <dbReference type="ARBA" id="ARBA00012513"/>
    </source>
</evidence>
<evidence type="ECO:0000256" key="7">
    <source>
        <dbReference type="ARBA" id="ARBA00047899"/>
    </source>
</evidence>
<dbReference type="OrthoDB" id="6513151at2759"/>
<evidence type="ECO:0000313" key="13">
    <source>
        <dbReference type="EMBL" id="KPV75165.1"/>
    </source>
</evidence>
<feature type="compositionally biased region" description="Gly residues" evidence="11">
    <location>
        <begin position="71"/>
        <end position="82"/>
    </location>
</feature>
<dbReference type="Pfam" id="PF00069">
    <property type="entry name" value="Pkinase"/>
    <property type="match status" value="1"/>
</dbReference>
<evidence type="ECO:0000256" key="10">
    <source>
        <dbReference type="RuleBase" id="RU000304"/>
    </source>
</evidence>
<keyword evidence="2 10" id="KW-0723">Serine/threonine-protein kinase</keyword>
<evidence type="ECO:0000256" key="3">
    <source>
        <dbReference type="ARBA" id="ARBA00022679"/>
    </source>
</evidence>
<dbReference type="PANTHER" id="PTHR24343:SF137">
    <property type="entry name" value="SERINE_THREONINE-PROTEIN KINASE HRK1"/>
    <property type="match status" value="1"/>
</dbReference>
<dbReference type="InterPro" id="IPR017441">
    <property type="entry name" value="Protein_kinase_ATP_BS"/>
</dbReference>
<dbReference type="PROSITE" id="PS00107">
    <property type="entry name" value="PROTEIN_KINASE_ATP"/>
    <property type="match status" value="1"/>
</dbReference>
<keyword evidence="14" id="KW-1185">Reference proteome</keyword>
<dbReference type="PROSITE" id="PS50011">
    <property type="entry name" value="PROTEIN_KINASE_DOM"/>
    <property type="match status" value="1"/>
</dbReference>
<sequence length="478" mass="53222">MSRQSTKQHHPGPLHDLRRFLNDHLHHGKSGSGGSDKSSRAASMSSHGHGSSFGPGSSHGPSASGSMFDLGGPGGGDAGGTAGSTPRSGKSSPRNGSQPGTPSGARTPVERDYTDTLYHPEYHGHGRHSPPLGEDHAHLSKKYGKWGKVLGSGAGGTVRLIRRGKDHSVFAVKEFRARRAGETEREYVKKVTAEFCIGSTLHHPNIIQTVDIISDHGHYYEVMQYAEFDLFSIVMSGKMSRPEIYCVFKQIVDGVDYLHSMGLAHRDLKLDNCVMTPDNTVKLIDFGTAVVFRYPDQKPTKASGVVGSDPYLAPEVIGKKDYDPRLTDVWSVAIIFCCMVLRRFPWKLPDTKSDASYRLYVSSHPARLARRCTARRRARAPRPPSTRRVRARCWAGPERRARRRARAPPTARRRRRRPSSTRRRRRSRRRPARRRRRRRPGRAPAGAAAATRSRRTRRGRRAPPTRSSACCLARRGRA</sequence>
<evidence type="ECO:0000256" key="11">
    <source>
        <dbReference type="SAM" id="MobiDB-lite"/>
    </source>
</evidence>
<feature type="compositionally biased region" description="Basic residues" evidence="11">
    <location>
        <begin position="452"/>
        <end position="463"/>
    </location>
</feature>
<dbReference type="InterPro" id="IPR011009">
    <property type="entry name" value="Kinase-like_dom_sf"/>
</dbReference>
<dbReference type="EC" id="2.7.11.1" evidence="1"/>
<comment type="similarity">
    <text evidence="10">Belongs to the protein kinase superfamily.</text>
</comment>
<dbReference type="SMART" id="SM00220">
    <property type="entry name" value="S_TKc"/>
    <property type="match status" value="1"/>
</dbReference>
<evidence type="ECO:0000256" key="6">
    <source>
        <dbReference type="ARBA" id="ARBA00022840"/>
    </source>
</evidence>
<name>A0A194S3T2_RHOGW</name>
<accession>A0A194S3T2</accession>
<evidence type="ECO:0000256" key="9">
    <source>
        <dbReference type="PROSITE-ProRule" id="PRU10141"/>
    </source>
</evidence>
<dbReference type="InterPro" id="IPR000719">
    <property type="entry name" value="Prot_kinase_dom"/>
</dbReference>
<dbReference type="GeneID" id="28973771"/>
<dbReference type="Proteomes" id="UP000053890">
    <property type="component" value="Unassembled WGS sequence"/>
</dbReference>
<reference evidence="13 14" key="1">
    <citation type="journal article" date="2015" name="Front. Microbiol.">
        <title>Genome sequence of the plant growth promoting endophytic yeast Rhodotorula graminis WP1.</title>
        <authorList>
            <person name="Firrincieli A."/>
            <person name="Otillar R."/>
            <person name="Salamov A."/>
            <person name="Schmutz J."/>
            <person name="Khan Z."/>
            <person name="Redman R.S."/>
            <person name="Fleck N.D."/>
            <person name="Lindquist E."/>
            <person name="Grigoriev I.V."/>
            <person name="Doty S.L."/>
        </authorList>
    </citation>
    <scope>NUCLEOTIDE SEQUENCE [LARGE SCALE GENOMIC DNA]</scope>
    <source>
        <strain evidence="13 14">WP1</strain>
    </source>
</reference>
<proteinExistence type="inferred from homology"/>
<feature type="region of interest" description="Disordered" evidence="11">
    <location>
        <begin position="1"/>
        <end position="109"/>
    </location>
</feature>
<gene>
    <name evidence="13" type="ORF">RHOBADRAFT_36013</name>
</gene>
<dbReference type="STRING" id="578459.A0A194S3T2"/>
<protein>
    <recommendedName>
        <fullName evidence="1">non-specific serine/threonine protein kinase</fullName>
        <ecNumber evidence="1">2.7.11.1</ecNumber>
    </recommendedName>
</protein>
<keyword evidence="5" id="KW-0418">Kinase</keyword>